<reference evidence="2 3" key="1">
    <citation type="journal article" date="2021" name="BMC Genomics">
        <title>Datura genome reveals duplications of psychoactive alkaloid biosynthetic genes and high mutation rate following tissue culture.</title>
        <authorList>
            <person name="Rajewski A."/>
            <person name="Carter-House D."/>
            <person name="Stajich J."/>
            <person name="Litt A."/>
        </authorList>
    </citation>
    <scope>NUCLEOTIDE SEQUENCE [LARGE SCALE GENOMIC DNA]</scope>
    <source>
        <strain evidence="2">AR-01</strain>
    </source>
</reference>
<sequence>MQEDYDIEDNNDEEIELANNDTPPTPTSGVGQIKFTRGEDSSRCGRPSLPESKNRRRRSREMRATGYGGLLQRRDNCCNEIVTTVEGPHSGLRELPWIRYDNVLSAIVGPLQWMTGVRSAFNQARQQLGDTRHSLGSNALEVLVYFRVWIRLERRNQGHDDQDLDEPEDEVIGDILSSGVQ</sequence>
<dbReference type="Proteomes" id="UP000823775">
    <property type="component" value="Unassembled WGS sequence"/>
</dbReference>
<accession>A0ABS8SMS0</accession>
<organism evidence="2 3">
    <name type="scientific">Datura stramonium</name>
    <name type="common">Jimsonweed</name>
    <name type="synonym">Common thornapple</name>
    <dbReference type="NCBI Taxonomy" id="4076"/>
    <lineage>
        <taxon>Eukaryota</taxon>
        <taxon>Viridiplantae</taxon>
        <taxon>Streptophyta</taxon>
        <taxon>Embryophyta</taxon>
        <taxon>Tracheophyta</taxon>
        <taxon>Spermatophyta</taxon>
        <taxon>Magnoliopsida</taxon>
        <taxon>eudicotyledons</taxon>
        <taxon>Gunneridae</taxon>
        <taxon>Pentapetalae</taxon>
        <taxon>asterids</taxon>
        <taxon>lamiids</taxon>
        <taxon>Solanales</taxon>
        <taxon>Solanaceae</taxon>
        <taxon>Solanoideae</taxon>
        <taxon>Datureae</taxon>
        <taxon>Datura</taxon>
    </lineage>
</organism>
<gene>
    <name evidence="2" type="ORF">HAX54_042721</name>
</gene>
<evidence type="ECO:0000256" key="1">
    <source>
        <dbReference type="SAM" id="MobiDB-lite"/>
    </source>
</evidence>
<proteinExistence type="predicted"/>
<comment type="caution">
    <text evidence="2">The sequence shown here is derived from an EMBL/GenBank/DDBJ whole genome shotgun (WGS) entry which is preliminary data.</text>
</comment>
<dbReference type="EMBL" id="JACEIK010000631">
    <property type="protein sequence ID" value="MCD7460037.1"/>
    <property type="molecule type" value="Genomic_DNA"/>
</dbReference>
<keyword evidence="3" id="KW-1185">Reference proteome</keyword>
<feature type="compositionally biased region" description="Acidic residues" evidence="1">
    <location>
        <begin position="162"/>
        <end position="172"/>
    </location>
</feature>
<feature type="region of interest" description="Disordered" evidence="1">
    <location>
        <begin position="158"/>
        <end position="181"/>
    </location>
</feature>
<feature type="region of interest" description="Disordered" evidence="1">
    <location>
        <begin position="1"/>
        <end position="63"/>
    </location>
</feature>
<evidence type="ECO:0000313" key="3">
    <source>
        <dbReference type="Proteomes" id="UP000823775"/>
    </source>
</evidence>
<evidence type="ECO:0000313" key="2">
    <source>
        <dbReference type="EMBL" id="MCD7460037.1"/>
    </source>
</evidence>
<feature type="compositionally biased region" description="Acidic residues" evidence="1">
    <location>
        <begin position="1"/>
        <end position="16"/>
    </location>
</feature>
<name>A0ABS8SMS0_DATST</name>
<protein>
    <submittedName>
        <fullName evidence="2">Uncharacterized protein</fullName>
    </submittedName>
</protein>